<dbReference type="InterPro" id="IPR025943">
    <property type="entry name" value="Sigma_54_int_dom_ATP-bd_2"/>
</dbReference>
<dbReference type="PANTHER" id="PTHR32071">
    <property type="entry name" value="TRANSCRIPTIONAL REGULATORY PROTEIN"/>
    <property type="match status" value="1"/>
</dbReference>
<reference evidence="8 9" key="2">
    <citation type="journal article" date="2012" name="J. Bacteriol.">
        <title>Complete genome sequences of Desulfosporosinus orientis DSM765T, Desulfosporosinus youngiae DSM17734T, Desulfosporosinus meridiei DSM13257T, and Desulfosporosinus acidiphilus DSM22704T.</title>
        <authorList>
            <person name="Pester M."/>
            <person name="Brambilla E."/>
            <person name="Alazard D."/>
            <person name="Rattei T."/>
            <person name="Weinmaier T."/>
            <person name="Han J."/>
            <person name="Lucas S."/>
            <person name="Lapidus A."/>
            <person name="Cheng J.F."/>
            <person name="Goodwin L."/>
            <person name="Pitluck S."/>
            <person name="Peters L."/>
            <person name="Ovchinnikova G."/>
            <person name="Teshima H."/>
            <person name="Detter J.C."/>
            <person name="Han C.S."/>
            <person name="Tapia R."/>
            <person name="Land M.L."/>
            <person name="Hauser L."/>
            <person name="Kyrpides N.C."/>
            <person name="Ivanova N.N."/>
            <person name="Pagani I."/>
            <person name="Huntmann M."/>
            <person name="Wei C.L."/>
            <person name="Davenport K.W."/>
            <person name="Daligault H."/>
            <person name="Chain P.S."/>
            <person name="Chen A."/>
            <person name="Mavromatis K."/>
            <person name="Markowitz V."/>
            <person name="Szeto E."/>
            <person name="Mikhailova N."/>
            <person name="Pati A."/>
            <person name="Wagner M."/>
            <person name="Woyke T."/>
            <person name="Ollivier B."/>
            <person name="Klenk H.P."/>
            <person name="Spring S."/>
            <person name="Loy A."/>
        </authorList>
    </citation>
    <scope>NUCLEOTIDE SEQUENCE [LARGE SCALE GENOMIC DNA]</scope>
    <source>
        <strain evidence="9">ATCC 19365 / DSM 765 / NCIMB 8382 / VKM B-1628</strain>
    </source>
</reference>
<dbReference type="InterPro" id="IPR009057">
    <property type="entry name" value="Homeodomain-like_sf"/>
</dbReference>
<evidence type="ECO:0000256" key="5">
    <source>
        <dbReference type="ARBA" id="ARBA00023163"/>
    </source>
</evidence>
<dbReference type="GO" id="GO:0006355">
    <property type="term" value="P:regulation of DNA-templated transcription"/>
    <property type="evidence" value="ECO:0007669"/>
    <property type="project" value="InterPro"/>
</dbReference>
<name>G7WH83_DESOD</name>
<dbReference type="SMART" id="SM00382">
    <property type="entry name" value="AAA"/>
    <property type="match status" value="1"/>
</dbReference>
<dbReference type="PROSITE" id="PS50112">
    <property type="entry name" value="PAS"/>
    <property type="match status" value="1"/>
</dbReference>
<protein>
    <submittedName>
        <fullName evidence="8">PAS domain S-box</fullName>
    </submittedName>
</protein>
<dbReference type="PROSITE" id="PS50045">
    <property type="entry name" value="SIGMA54_INTERACT_4"/>
    <property type="match status" value="1"/>
</dbReference>
<evidence type="ECO:0000313" key="9">
    <source>
        <dbReference type="Proteomes" id="UP000006346"/>
    </source>
</evidence>
<dbReference type="Gene3D" id="1.10.10.60">
    <property type="entry name" value="Homeodomain-like"/>
    <property type="match status" value="1"/>
</dbReference>
<dbReference type="PATRIC" id="fig|768706.3.peg.4211"/>
<dbReference type="GO" id="GO:0043565">
    <property type="term" value="F:sequence-specific DNA binding"/>
    <property type="evidence" value="ECO:0007669"/>
    <property type="project" value="InterPro"/>
</dbReference>
<dbReference type="Proteomes" id="UP000006346">
    <property type="component" value="Chromosome"/>
</dbReference>
<gene>
    <name evidence="8" type="ordered locus">Desor_4155</name>
</gene>
<dbReference type="FunFam" id="3.40.50.300:FF:000006">
    <property type="entry name" value="DNA-binding transcriptional regulator NtrC"/>
    <property type="match status" value="1"/>
</dbReference>
<dbReference type="GO" id="GO:0005524">
    <property type="term" value="F:ATP binding"/>
    <property type="evidence" value="ECO:0007669"/>
    <property type="project" value="UniProtKB-KW"/>
</dbReference>
<dbReference type="PROSITE" id="PS00688">
    <property type="entry name" value="SIGMA54_INTERACT_3"/>
    <property type="match status" value="1"/>
</dbReference>
<dbReference type="eggNOG" id="COG3829">
    <property type="taxonomic scope" value="Bacteria"/>
</dbReference>
<dbReference type="Gene3D" id="1.10.8.60">
    <property type="match status" value="1"/>
</dbReference>
<dbReference type="PROSITE" id="PS00675">
    <property type="entry name" value="SIGMA54_INTERACT_1"/>
    <property type="match status" value="1"/>
</dbReference>
<evidence type="ECO:0000256" key="4">
    <source>
        <dbReference type="ARBA" id="ARBA00023125"/>
    </source>
</evidence>
<dbReference type="NCBIfam" id="TIGR00229">
    <property type="entry name" value="sensory_box"/>
    <property type="match status" value="1"/>
</dbReference>
<keyword evidence="5" id="KW-0804">Transcription</keyword>
<dbReference type="InterPro" id="IPR002197">
    <property type="entry name" value="HTH_Fis"/>
</dbReference>
<dbReference type="KEGG" id="dor:Desor_4155"/>
<dbReference type="InterPro" id="IPR000014">
    <property type="entry name" value="PAS"/>
</dbReference>
<dbReference type="CDD" id="cd00009">
    <property type="entry name" value="AAA"/>
    <property type="match status" value="1"/>
</dbReference>
<reference evidence="9" key="1">
    <citation type="submission" date="2011-11" db="EMBL/GenBank/DDBJ databases">
        <title>Complete sequence of Desulfosporosinus orientis DSM 765.</title>
        <authorList>
            <person name="Lucas S."/>
            <person name="Han J."/>
            <person name="Lapidus A."/>
            <person name="Cheng J.-F."/>
            <person name="Goodwin L."/>
            <person name="Pitluck S."/>
            <person name="Peters L."/>
            <person name="Ovchinnikova G."/>
            <person name="Teshima H."/>
            <person name="Detter J.C."/>
            <person name="Han C."/>
            <person name="Tapia R."/>
            <person name="Land M."/>
            <person name="Hauser L."/>
            <person name="Kyrpides N."/>
            <person name="Ivanova N."/>
            <person name="Pagani I."/>
            <person name="Pester M."/>
            <person name="Spring S."/>
            <person name="Ollivier B."/>
            <person name="Rattei T."/>
            <person name="Klenk H.-P."/>
            <person name="Wagner M."/>
            <person name="Loy A."/>
            <person name="Woyke T."/>
        </authorList>
    </citation>
    <scope>NUCLEOTIDE SEQUENCE [LARGE SCALE GENOMIC DNA]</scope>
    <source>
        <strain evidence="9">ATCC 19365 / DSM 765 / NCIMB 8382 / VKM B-1628</strain>
    </source>
</reference>
<dbReference type="PANTHER" id="PTHR32071:SF74">
    <property type="entry name" value="TRANSCRIPTIONAL ACTIVATOR ROCR"/>
    <property type="match status" value="1"/>
</dbReference>
<evidence type="ECO:0000256" key="3">
    <source>
        <dbReference type="ARBA" id="ARBA00023015"/>
    </source>
</evidence>
<dbReference type="OrthoDB" id="9803970at2"/>
<dbReference type="InterPro" id="IPR025944">
    <property type="entry name" value="Sigma_54_int_dom_CS"/>
</dbReference>
<dbReference type="HOGENOM" id="CLU_000445_8_1_9"/>
<dbReference type="Gene3D" id="3.40.50.300">
    <property type="entry name" value="P-loop containing nucleotide triphosphate hydrolases"/>
    <property type="match status" value="1"/>
</dbReference>
<feature type="domain" description="PAS" evidence="7">
    <location>
        <begin position="114"/>
        <end position="167"/>
    </location>
</feature>
<dbReference type="InterPro" id="IPR003593">
    <property type="entry name" value="AAA+_ATPase"/>
</dbReference>
<keyword evidence="4" id="KW-0238">DNA-binding</keyword>
<dbReference type="InterPro" id="IPR025662">
    <property type="entry name" value="Sigma_54_int_dom_ATP-bd_1"/>
</dbReference>
<sequence length="580" mass="65686">MAKNSSLIKDMFGAFISDIHQGLAVIDSAGRVEICNLTFAKLFGKDQAHLINKNISEIIPGFDESCHGTETFVNLRPDKSFCLKTLPCGNETLGSFFWVIVQDEDQDKEKTLFLNEAFKKILDNIDEGVMVVDAESRVAYCNKVQLEFDGLELDKIIGRKTSEVYNFALEVGTLKKCIDSENYFGPYVQYYCSSYGQYIRVTGNNYPVKQGEKTTGAVAVYRNLQESEEMVAKIINLQKRLNLEQSDYLSVLVSGSSAKERKFTFEDILGDSSRIHDSIAWAKGAAKSDSPVFIYGETGTGKEMFAQSIHSSSCRCQKPLVSINCAAIPETLLEGIIFGTVKGVFTGAIDRKGLFEEADGGTLFLDEINSMPLGLQSKLLRALEERKIRRLGGKNEIPVDVRIISTCNIEPLELIQQNLLRSDLYFRLAVINLEIPPLRERKEDINLLVRFFVKSFNLKMKKNICEISPEIFKHLESLDWPGNVRQLKHWIESAMNMIPEDEPVFSKKYMPRNFKSFMGPISLNNEKIKQEEVFAEIKEQERARLIKALKQHGGNITKAAKELNISRQVLYYRLHKLGIK</sequence>
<dbReference type="PRINTS" id="PR01590">
    <property type="entry name" value="HTHFIS"/>
</dbReference>
<accession>G7WH83</accession>
<dbReference type="PROSITE" id="PS00676">
    <property type="entry name" value="SIGMA54_INTERACT_2"/>
    <property type="match status" value="1"/>
</dbReference>
<dbReference type="Pfam" id="PF13188">
    <property type="entry name" value="PAS_8"/>
    <property type="match status" value="1"/>
</dbReference>
<dbReference type="Pfam" id="PF02954">
    <property type="entry name" value="HTH_8"/>
    <property type="match status" value="1"/>
</dbReference>
<dbReference type="SUPFAM" id="SSF52540">
    <property type="entry name" value="P-loop containing nucleoside triphosphate hydrolases"/>
    <property type="match status" value="1"/>
</dbReference>
<dbReference type="EMBL" id="CP003108">
    <property type="protein sequence ID" value="AET69591.1"/>
    <property type="molecule type" value="Genomic_DNA"/>
</dbReference>
<feature type="domain" description="Sigma-54 factor interaction" evidence="6">
    <location>
        <begin position="268"/>
        <end position="496"/>
    </location>
</feature>
<dbReference type="InterPro" id="IPR027417">
    <property type="entry name" value="P-loop_NTPase"/>
</dbReference>
<dbReference type="Pfam" id="PF00158">
    <property type="entry name" value="Sigma54_activat"/>
    <property type="match status" value="1"/>
</dbReference>
<dbReference type="Gene3D" id="3.30.450.20">
    <property type="entry name" value="PAS domain"/>
    <property type="match status" value="2"/>
</dbReference>
<evidence type="ECO:0000313" key="8">
    <source>
        <dbReference type="EMBL" id="AET69591.1"/>
    </source>
</evidence>
<keyword evidence="2" id="KW-0067">ATP-binding</keyword>
<evidence type="ECO:0000256" key="1">
    <source>
        <dbReference type="ARBA" id="ARBA00022741"/>
    </source>
</evidence>
<dbReference type="STRING" id="768706.Desor_4155"/>
<proteinExistence type="predicted"/>
<evidence type="ECO:0000256" key="2">
    <source>
        <dbReference type="ARBA" id="ARBA00022840"/>
    </source>
</evidence>
<organism evidence="8 9">
    <name type="scientific">Desulfosporosinus orientis (strain ATCC 19365 / DSM 765 / NCIMB 8382 / VKM B-1628 / Singapore I)</name>
    <name type="common">Desulfotomaculum orientis</name>
    <dbReference type="NCBI Taxonomy" id="768706"/>
    <lineage>
        <taxon>Bacteria</taxon>
        <taxon>Bacillati</taxon>
        <taxon>Bacillota</taxon>
        <taxon>Clostridia</taxon>
        <taxon>Eubacteriales</taxon>
        <taxon>Desulfitobacteriaceae</taxon>
        <taxon>Desulfosporosinus</taxon>
    </lineage>
</organism>
<dbReference type="RefSeq" id="WP_014186398.1">
    <property type="nucleotide sequence ID" value="NC_016584.1"/>
</dbReference>
<keyword evidence="1" id="KW-0547">Nucleotide-binding</keyword>
<dbReference type="Pfam" id="PF00989">
    <property type="entry name" value="PAS"/>
    <property type="match status" value="1"/>
</dbReference>
<dbReference type="Pfam" id="PF25601">
    <property type="entry name" value="AAA_lid_14"/>
    <property type="match status" value="1"/>
</dbReference>
<dbReference type="InterPro" id="IPR013767">
    <property type="entry name" value="PAS_fold"/>
</dbReference>
<dbReference type="SUPFAM" id="SSF46689">
    <property type="entry name" value="Homeodomain-like"/>
    <property type="match status" value="1"/>
</dbReference>
<dbReference type="SMART" id="SM00091">
    <property type="entry name" value="PAS"/>
    <property type="match status" value="2"/>
</dbReference>
<dbReference type="InterPro" id="IPR058031">
    <property type="entry name" value="AAA_lid_NorR"/>
</dbReference>
<dbReference type="CDD" id="cd00130">
    <property type="entry name" value="PAS"/>
    <property type="match status" value="1"/>
</dbReference>
<evidence type="ECO:0000259" key="6">
    <source>
        <dbReference type="PROSITE" id="PS50045"/>
    </source>
</evidence>
<dbReference type="InterPro" id="IPR035965">
    <property type="entry name" value="PAS-like_dom_sf"/>
</dbReference>
<dbReference type="InterPro" id="IPR002078">
    <property type="entry name" value="Sigma_54_int"/>
</dbReference>
<keyword evidence="3" id="KW-0805">Transcription regulation</keyword>
<dbReference type="SUPFAM" id="SSF55785">
    <property type="entry name" value="PYP-like sensor domain (PAS domain)"/>
    <property type="match status" value="2"/>
</dbReference>
<keyword evidence="9" id="KW-1185">Reference proteome</keyword>
<dbReference type="AlphaFoldDB" id="G7WH83"/>
<evidence type="ECO:0000259" key="7">
    <source>
        <dbReference type="PROSITE" id="PS50112"/>
    </source>
</evidence>